<dbReference type="GO" id="GO:0007165">
    <property type="term" value="P:signal transduction"/>
    <property type="evidence" value="ECO:0007669"/>
    <property type="project" value="TreeGrafter"/>
</dbReference>
<dbReference type="Gene3D" id="3.90.226.10">
    <property type="entry name" value="2-enoyl-CoA Hydratase, Chain A, domain 1"/>
    <property type="match status" value="1"/>
</dbReference>
<dbReference type="GO" id="GO:0008236">
    <property type="term" value="F:serine-type peptidase activity"/>
    <property type="evidence" value="ECO:0007669"/>
    <property type="project" value="InterPro"/>
</dbReference>
<feature type="chain" id="PRO_5019541554" description="Tail specific protease domain-containing protein" evidence="1">
    <location>
        <begin position="23"/>
        <end position="500"/>
    </location>
</feature>
<reference evidence="3 4" key="1">
    <citation type="submission" date="2018-08" db="EMBL/GenBank/DDBJ databases">
        <title>Fibrisoma montanum sp. nov., isolated from Danxia mountain soil.</title>
        <authorList>
            <person name="Huang Y."/>
        </authorList>
    </citation>
    <scope>NUCLEOTIDE SEQUENCE [LARGE SCALE GENOMIC DNA]</scope>
    <source>
        <strain evidence="3 4">HYT19</strain>
    </source>
</reference>
<dbReference type="GO" id="GO:0004175">
    <property type="term" value="F:endopeptidase activity"/>
    <property type="evidence" value="ECO:0007669"/>
    <property type="project" value="TreeGrafter"/>
</dbReference>
<dbReference type="RefSeq" id="WP_119668650.1">
    <property type="nucleotide sequence ID" value="NZ_QXED01000004.1"/>
</dbReference>
<dbReference type="InterPro" id="IPR005151">
    <property type="entry name" value="Tail-specific_protease"/>
</dbReference>
<proteinExistence type="predicted"/>
<sequence>MKRPILYLALGLLLRITNSSIAQSDPLSLTKTFPAAQYQEEVSLLRKALEESHPGLYRYTPKHALDSLFDHTTAQLATDKPLGVYYRLLATLLATVRCAHTQLAPPPKWDQTIRVLPYNILFINGKTYITVNATSHQDTLLIPGSEVISINGKPIEGIREQIKRHLFVDGYSQAGREAALSKNFGGYYYLLVEQPDSFVVEMRRYRTGELVRQNVAAVTASDWLKNAQTNPVNKVLWDRWRALQKKESVRLEWTDTQTAVLTIRGFGDNKKDPKLYQQFFRELQNKKAKNLIINLRDNTGGWDKLGYELFSYLIDKPTRYYDSLTTVTNTIPYLKYTDLDEKFVKSLPKYLLPLGNGRFSLKAKDEPGLALQQPRPERFSGQVYVLMNGMSASTTAEFTAAAHANQLATFVGQETGGAYQGGHSGEFAVLTLPHTKLRVSIPLVRYKMAVGTSGPLQRGTLPDYTVQPTIEEAIDGIDTVMNFALELIRNGPTTGKESQK</sequence>
<dbReference type="SUPFAM" id="SSF52096">
    <property type="entry name" value="ClpP/crotonase"/>
    <property type="match status" value="1"/>
</dbReference>
<evidence type="ECO:0000313" key="4">
    <source>
        <dbReference type="Proteomes" id="UP000283523"/>
    </source>
</evidence>
<dbReference type="PANTHER" id="PTHR32060:SF30">
    <property type="entry name" value="CARBOXY-TERMINAL PROCESSING PROTEASE CTPA"/>
    <property type="match status" value="1"/>
</dbReference>
<dbReference type="EMBL" id="QXED01000004">
    <property type="protein sequence ID" value="RIV22465.1"/>
    <property type="molecule type" value="Genomic_DNA"/>
</dbReference>
<accession>A0A418M8P1</accession>
<evidence type="ECO:0000259" key="2">
    <source>
        <dbReference type="Pfam" id="PF03572"/>
    </source>
</evidence>
<protein>
    <recommendedName>
        <fullName evidence="2">Tail specific protease domain-containing protein</fullName>
    </recommendedName>
</protein>
<keyword evidence="4" id="KW-1185">Reference proteome</keyword>
<gene>
    <name evidence="3" type="ORF">DYU11_15730</name>
</gene>
<dbReference type="GO" id="GO:0006508">
    <property type="term" value="P:proteolysis"/>
    <property type="evidence" value="ECO:0007669"/>
    <property type="project" value="InterPro"/>
</dbReference>
<comment type="caution">
    <text evidence="3">The sequence shown here is derived from an EMBL/GenBank/DDBJ whole genome shotgun (WGS) entry which is preliminary data.</text>
</comment>
<evidence type="ECO:0000313" key="3">
    <source>
        <dbReference type="EMBL" id="RIV22465.1"/>
    </source>
</evidence>
<name>A0A418M8P1_9BACT</name>
<dbReference type="InterPro" id="IPR029045">
    <property type="entry name" value="ClpP/crotonase-like_dom_sf"/>
</dbReference>
<keyword evidence="1" id="KW-0732">Signal</keyword>
<dbReference type="Pfam" id="PF03572">
    <property type="entry name" value="Peptidase_S41"/>
    <property type="match status" value="1"/>
</dbReference>
<dbReference type="AlphaFoldDB" id="A0A418M8P1"/>
<feature type="signal peptide" evidence="1">
    <location>
        <begin position="1"/>
        <end position="22"/>
    </location>
</feature>
<dbReference type="PANTHER" id="PTHR32060">
    <property type="entry name" value="TAIL-SPECIFIC PROTEASE"/>
    <property type="match status" value="1"/>
</dbReference>
<dbReference type="OrthoDB" id="5480566at2"/>
<evidence type="ECO:0000256" key="1">
    <source>
        <dbReference type="SAM" id="SignalP"/>
    </source>
</evidence>
<dbReference type="Proteomes" id="UP000283523">
    <property type="component" value="Unassembled WGS sequence"/>
</dbReference>
<feature type="domain" description="Tail specific protease" evidence="2">
    <location>
        <begin position="258"/>
        <end position="465"/>
    </location>
</feature>
<dbReference type="GO" id="GO:0030288">
    <property type="term" value="C:outer membrane-bounded periplasmic space"/>
    <property type="evidence" value="ECO:0007669"/>
    <property type="project" value="TreeGrafter"/>
</dbReference>
<organism evidence="3 4">
    <name type="scientific">Fibrisoma montanum</name>
    <dbReference type="NCBI Taxonomy" id="2305895"/>
    <lineage>
        <taxon>Bacteria</taxon>
        <taxon>Pseudomonadati</taxon>
        <taxon>Bacteroidota</taxon>
        <taxon>Cytophagia</taxon>
        <taxon>Cytophagales</taxon>
        <taxon>Spirosomataceae</taxon>
        <taxon>Fibrisoma</taxon>
    </lineage>
</organism>